<keyword evidence="3" id="KW-0378">Hydrolase</keyword>
<evidence type="ECO:0000313" key="3">
    <source>
        <dbReference type="EMBL" id="CAZ95981.1"/>
    </source>
</evidence>
<evidence type="ECO:0000313" key="4">
    <source>
        <dbReference type="Proteomes" id="UP000008898"/>
    </source>
</evidence>
<name>G0L566_ZOBGA</name>
<dbReference type="GO" id="GO:0019748">
    <property type="term" value="P:secondary metabolic process"/>
    <property type="evidence" value="ECO:0007669"/>
    <property type="project" value="TreeGrafter"/>
</dbReference>
<dbReference type="STRING" id="63186.ZOBELLIA_1928"/>
<dbReference type="EMBL" id="FP476056">
    <property type="protein sequence ID" value="CAZ95981.1"/>
    <property type="molecule type" value="Genomic_DNA"/>
</dbReference>
<dbReference type="InterPro" id="IPR032466">
    <property type="entry name" value="Metal_Hydrolase"/>
</dbReference>
<dbReference type="Gene3D" id="3.20.20.140">
    <property type="entry name" value="Metal-dependent hydrolases"/>
    <property type="match status" value="1"/>
</dbReference>
<dbReference type="InterPro" id="IPR032465">
    <property type="entry name" value="ACMSD"/>
</dbReference>
<dbReference type="GO" id="GO:0016787">
    <property type="term" value="F:hydrolase activity"/>
    <property type="evidence" value="ECO:0007669"/>
    <property type="project" value="UniProtKB-KW"/>
</dbReference>
<reference evidence="4" key="1">
    <citation type="submission" date="2009-07" db="EMBL/GenBank/DDBJ databases">
        <title>Complete genome sequence of Zobellia galactanivorans Dsij.</title>
        <authorList>
            <consortium name="Genoscope - CEA"/>
        </authorList>
    </citation>
    <scope>NUCLEOTIDE SEQUENCE [LARGE SCALE GENOMIC DNA]</scope>
    <source>
        <strain evidence="4">DSM 12802 / CCUG 47099 / CIP 106680 / NCIMB 13871 / Dsij</strain>
    </source>
</reference>
<dbReference type="PROSITE" id="PS00018">
    <property type="entry name" value="EF_HAND_1"/>
    <property type="match status" value="1"/>
</dbReference>
<dbReference type="GO" id="GO:0016831">
    <property type="term" value="F:carboxy-lyase activity"/>
    <property type="evidence" value="ECO:0007669"/>
    <property type="project" value="InterPro"/>
</dbReference>
<dbReference type="PANTHER" id="PTHR21240:SF28">
    <property type="entry name" value="ISO-OROTATE DECARBOXYLASE (EUROFUNG)"/>
    <property type="match status" value="1"/>
</dbReference>
<dbReference type="SUPFAM" id="SSF51556">
    <property type="entry name" value="Metallo-dependent hydrolases"/>
    <property type="match status" value="1"/>
</dbReference>
<organism evidence="3 4">
    <name type="scientific">Zobellia galactanivorans (strain DSM 12802 / CCUG 47099 / CIP 106680 / NCIMB 13871 / Dsij)</name>
    <dbReference type="NCBI Taxonomy" id="63186"/>
    <lineage>
        <taxon>Bacteria</taxon>
        <taxon>Pseudomonadati</taxon>
        <taxon>Bacteroidota</taxon>
        <taxon>Flavobacteriia</taxon>
        <taxon>Flavobacteriales</taxon>
        <taxon>Flavobacteriaceae</taxon>
        <taxon>Zobellia</taxon>
    </lineage>
</organism>
<dbReference type="PANTHER" id="PTHR21240">
    <property type="entry name" value="2-AMINO-3-CARBOXYLMUCONATE-6-SEMIALDEHYDE DECARBOXYLASE"/>
    <property type="match status" value="1"/>
</dbReference>
<dbReference type="KEGG" id="zga:ZOBELLIA_1928"/>
<keyword evidence="1" id="KW-0456">Lyase</keyword>
<keyword evidence="4" id="KW-1185">Reference proteome</keyword>
<protein>
    <submittedName>
        <fullName evidence="3">Amidohydrolase</fullName>
        <ecNumber evidence="3">3.5.-.-</ecNumber>
    </submittedName>
</protein>
<reference evidence="3 4" key="2">
    <citation type="journal article" date="2012" name="Environ. Microbiol.">
        <title>Characterization of the first alginolytic operons in a marine bacterium: from their emergence in marine Flavobacteriia to their independent transfers to marine Proteobacteria and human gut Bacteroides.</title>
        <authorList>
            <person name="Thomas F."/>
            <person name="Barbeyron T."/>
            <person name="Tonon T."/>
            <person name="Genicot S."/>
            <person name="Czjzek M."/>
            <person name="Michel G."/>
        </authorList>
    </citation>
    <scope>NUCLEOTIDE SEQUENCE [LARGE SCALE GENOMIC DNA]</scope>
    <source>
        <strain evidence="4">DSM 12802 / CCUG 47099 / CIP 106680 / NCIMB 13871 / Dsij</strain>
    </source>
</reference>
<dbReference type="InterPro" id="IPR018247">
    <property type="entry name" value="EF_Hand_1_Ca_BS"/>
</dbReference>
<dbReference type="AlphaFoldDB" id="G0L566"/>
<dbReference type="GO" id="GO:0005737">
    <property type="term" value="C:cytoplasm"/>
    <property type="evidence" value="ECO:0007669"/>
    <property type="project" value="TreeGrafter"/>
</dbReference>
<dbReference type="Pfam" id="PF04909">
    <property type="entry name" value="Amidohydro_2"/>
    <property type="match status" value="1"/>
</dbReference>
<dbReference type="EC" id="3.5.-.-" evidence="3"/>
<sequence length="373" mass="42891">MPFAKVESHPIVSPKPALMKNLSLLLLLLSVVHSISAQDDLLLKDFRPESIYNTSNTVIERAKYPVIDFHAHPNAATKKELEEWVSTMKGHNIEKSIILTYSTGQRFDSIYDMYAQYGDQFELWCGFDYTGYNEPGWTKKAIKELERCFAKGARGVGELGDKGLGLFYSKPSKAPGLHIDDPRLQPLLKRCGELGMPISIHVADPYWMYLPMDQKNDGLMNAYTWKIDRSKEGLLSHQELLTSLSNAVKNNRGTTFIACHLANCSHDLDILGKLLDEHPNLYADISARYAEVAPVPRRTKRFFEKYKDRLVYGTDMGMDDTMYRTTFKILESADEHFYAWDYFSYHWPLNGLDLNDETLKKIYHENGRKLIKR</sequence>
<evidence type="ECO:0000256" key="1">
    <source>
        <dbReference type="ARBA" id="ARBA00023239"/>
    </source>
</evidence>
<dbReference type="InterPro" id="IPR006680">
    <property type="entry name" value="Amidohydro-rel"/>
</dbReference>
<accession>G0L566</accession>
<feature type="domain" description="Amidohydrolase-related" evidence="2">
    <location>
        <begin position="135"/>
        <end position="371"/>
    </location>
</feature>
<dbReference type="Proteomes" id="UP000008898">
    <property type="component" value="Chromosome"/>
</dbReference>
<proteinExistence type="predicted"/>
<evidence type="ECO:0000259" key="2">
    <source>
        <dbReference type="Pfam" id="PF04909"/>
    </source>
</evidence>
<gene>
    <name evidence="3" type="ordered locus">zobellia_1928</name>
</gene>
<dbReference type="HOGENOM" id="CLU_039043_0_0_10"/>